<evidence type="ECO:0000259" key="19">
    <source>
        <dbReference type="PROSITE" id="PS50056"/>
    </source>
</evidence>
<comment type="catalytic activity">
    <reaction evidence="15">
        <text>1,2-di-(9Z-octadecenoyl)-sn-glycero-3-phospho-(1'-sn-glycerol-3'-phosphate) + H2O = 1,2-di-(9Z-octadecenoyl)-sn-glycero-3-phospho-(1'-sn-glycerol) + phosphate</text>
        <dbReference type="Rhea" id="RHEA:42304"/>
        <dbReference type="ChEBI" id="CHEBI:15377"/>
        <dbReference type="ChEBI" id="CHEBI:43474"/>
        <dbReference type="ChEBI" id="CHEBI:75163"/>
        <dbReference type="ChEBI" id="CHEBI:78907"/>
    </reaction>
    <physiologicalReaction direction="left-to-right" evidence="15">
        <dbReference type="Rhea" id="RHEA:42305"/>
    </physiologicalReaction>
</comment>
<keyword evidence="6" id="KW-0443">Lipid metabolism</keyword>
<dbReference type="GO" id="GO:0008654">
    <property type="term" value="P:phospholipid biosynthetic process"/>
    <property type="evidence" value="ECO:0007669"/>
    <property type="project" value="UniProtKB-KW"/>
</dbReference>
<dbReference type="InterPro" id="IPR016130">
    <property type="entry name" value="Tyr_Pase_AS"/>
</dbReference>
<dbReference type="InterPro" id="IPR020422">
    <property type="entry name" value="TYR_PHOSPHATASE_DUAL_dom"/>
</dbReference>
<comment type="catalytic activity">
    <reaction evidence="12">
        <text>a 1,2-diacyl-sn-glycero-3-phospho-(1'-sn-glycero-3'-phosphate) + H2O = a 1,2-diacyl-sn-glycero-3-phospho-(1'-sn-glycerol) + phosphate</text>
        <dbReference type="Rhea" id="RHEA:33751"/>
        <dbReference type="ChEBI" id="CHEBI:15377"/>
        <dbReference type="ChEBI" id="CHEBI:43474"/>
        <dbReference type="ChEBI" id="CHEBI:60110"/>
        <dbReference type="ChEBI" id="CHEBI:64716"/>
        <dbReference type="EC" id="3.1.3.27"/>
    </reaction>
    <physiologicalReaction direction="left-to-right" evidence="12">
        <dbReference type="Rhea" id="RHEA:33752"/>
    </physiologicalReaction>
</comment>
<dbReference type="Pfam" id="PF00782">
    <property type="entry name" value="DSPc"/>
    <property type="match status" value="1"/>
</dbReference>
<keyword evidence="9" id="KW-1208">Phospholipid metabolism</keyword>
<dbReference type="InterPro" id="IPR000387">
    <property type="entry name" value="Tyr_Pase_dom"/>
</dbReference>
<keyword evidence="4" id="KW-0378">Hydrolase</keyword>
<evidence type="ECO:0000256" key="3">
    <source>
        <dbReference type="ARBA" id="ARBA00022516"/>
    </source>
</evidence>
<evidence type="ECO:0000256" key="13">
    <source>
        <dbReference type="ARBA" id="ARBA00051818"/>
    </source>
</evidence>
<evidence type="ECO:0000256" key="5">
    <source>
        <dbReference type="ARBA" id="ARBA00022912"/>
    </source>
</evidence>
<dbReference type="FunFam" id="3.90.190.10:FF:000060">
    <property type="entry name" value="Phosphatidylglycerophosphatase and protein-tyrosine phosphatase 1"/>
    <property type="match status" value="1"/>
</dbReference>
<keyword evidence="8" id="KW-0594">Phospholipid biosynthesis</keyword>
<comment type="catalytic activity">
    <reaction evidence="16">
        <text>1,2-dioctanoyl-sn-glycero-3-phospho-(1D-myo-inositol-5-phosphate) + H2O = 1,2-dioctanoyl-sn-glycero-3-phospho-(1D-myo-inositol) + phosphate</text>
        <dbReference type="Rhea" id="RHEA:42308"/>
        <dbReference type="ChEBI" id="CHEBI:15377"/>
        <dbReference type="ChEBI" id="CHEBI:43474"/>
        <dbReference type="ChEBI" id="CHEBI:65221"/>
        <dbReference type="ChEBI" id="CHEBI:78911"/>
    </reaction>
    <physiologicalReaction direction="left-to-right" evidence="16">
        <dbReference type="Rhea" id="RHEA:42309"/>
    </physiologicalReaction>
</comment>
<comment type="subcellular location">
    <subcellularLocation>
        <location evidence="1">Membrane</location>
    </subcellularLocation>
</comment>
<evidence type="ECO:0000256" key="12">
    <source>
        <dbReference type="ARBA" id="ARBA00050944"/>
    </source>
</evidence>
<accession>A0A915E1X0</accession>
<dbReference type="PANTHER" id="PTHR46274">
    <property type="entry name" value="PHOSPHATIDYLINOSITOL PHOSPHATASE"/>
    <property type="match status" value="1"/>
</dbReference>
<keyword evidence="20" id="KW-1185">Reference proteome</keyword>
<comment type="pathway">
    <text evidence="10">Phospholipid metabolism; phosphatidylglycerol biosynthesis; phosphatidylglycerol from CDP-diacylglycerol: step 2/2.</text>
</comment>
<keyword evidence="7" id="KW-0472">Membrane</keyword>
<keyword evidence="5" id="KW-0904">Protein phosphatase</keyword>
<evidence type="ECO:0000256" key="15">
    <source>
        <dbReference type="ARBA" id="ARBA00052632"/>
    </source>
</evidence>
<evidence type="ECO:0000256" key="8">
    <source>
        <dbReference type="ARBA" id="ARBA00023209"/>
    </source>
</evidence>
<comment type="catalytic activity">
    <reaction evidence="14">
        <text>1,2-dibutyryl-sn-glycero-3-phospho-(1D-myo-inositol-5-phosphate) + H2O = 1,2-dibutyryl-sn-glycero-3-phospho-(1D-myo-inositol) + phosphate</text>
        <dbReference type="Rhea" id="RHEA:42584"/>
        <dbReference type="ChEBI" id="CHEBI:15377"/>
        <dbReference type="ChEBI" id="CHEBI:43474"/>
        <dbReference type="ChEBI" id="CHEBI:82605"/>
        <dbReference type="ChEBI" id="CHEBI:82606"/>
    </reaction>
    <physiologicalReaction direction="left-to-right" evidence="14">
        <dbReference type="Rhea" id="RHEA:42585"/>
    </physiologicalReaction>
</comment>
<evidence type="ECO:0000256" key="10">
    <source>
        <dbReference type="ARBA" id="ARBA00024192"/>
    </source>
</evidence>
<dbReference type="EC" id="3.1.3.27" evidence="11"/>
<comment type="catalytic activity">
    <reaction evidence="13">
        <text>a 1-acyl-2-hexanoyl-sn-glycero-3-phospho-(1D-myo-inositol-5-phosphate) + H2O = a 1-acyl-2-hexanoyl-sn-glycero-3-phospho-(1D-myo-inositol) + phosphate</text>
        <dbReference type="Rhea" id="RHEA:42320"/>
        <dbReference type="ChEBI" id="CHEBI:15377"/>
        <dbReference type="ChEBI" id="CHEBI:43474"/>
        <dbReference type="ChEBI" id="CHEBI:78930"/>
        <dbReference type="ChEBI" id="CHEBI:78931"/>
    </reaction>
    <physiologicalReaction direction="left-to-right" evidence="13">
        <dbReference type="Rhea" id="RHEA:42321"/>
    </physiologicalReaction>
</comment>
<evidence type="ECO:0000313" key="20">
    <source>
        <dbReference type="Proteomes" id="UP000887574"/>
    </source>
</evidence>
<evidence type="ECO:0000256" key="6">
    <source>
        <dbReference type="ARBA" id="ARBA00023098"/>
    </source>
</evidence>
<dbReference type="InterPro" id="IPR000340">
    <property type="entry name" value="Dual-sp_phosphatase_cat-dom"/>
</dbReference>
<dbReference type="PROSITE" id="PS50054">
    <property type="entry name" value="TYR_PHOSPHATASE_DUAL"/>
    <property type="match status" value="1"/>
</dbReference>
<dbReference type="SUPFAM" id="SSF52799">
    <property type="entry name" value="(Phosphotyrosine protein) phosphatases II"/>
    <property type="match status" value="1"/>
</dbReference>
<evidence type="ECO:0000256" key="1">
    <source>
        <dbReference type="ARBA" id="ARBA00004370"/>
    </source>
</evidence>
<feature type="domain" description="Tyrosine-protein phosphatase" evidence="18">
    <location>
        <begin position="27"/>
        <end position="179"/>
    </location>
</feature>
<organism evidence="20 21">
    <name type="scientific">Ditylenchus dipsaci</name>
    <dbReference type="NCBI Taxonomy" id="166011"/>
    <lineage>
        <taxon>Eukaryota</taxon>
        <taxon>Metazoa</taxon>
        <taxon>Ecdysozoa</taxon>
        <taxon>Nematoda</taxon>
        <taxon>Chromadorea</taxon>
        <taxon>Rhabditida</taxon>
        <taxon>Tylenchina</taxon>
        <taxon>Tylenchomorpha</taxon>
        <taxon>Sphaerularioidea</taxon>
        <taxon>Anguinidae</taxon>
        <taxon>Anguininae</taxon>
        <taxon>Ditylenchus</taxon>
    </lineage>
</organism>
<proteinExistence type="predicted"/>
<evidence type="ECO:0000256" key="16">
    <source>
        <dbReference type="ARBA" id="ARBA00052780"/>
    </source>
</evidence>
<evidence type="ECO:0000256" key="7">
    <source>
        <dbReference type="ARBA" id="ARBA00023136"/>
    </source>
</evidence>
<evidence type="ECO:0000256" key="4">
    <source>
        <dbReference type="ARBA" id="ARBA00022801"/>
    </source>
</evidence>
<evidence type="ECO:0000256" key="14">
    <source>
        <dbReference type="ARBA" id="ARBA00052505"/>
    </source>
</evidence>
<dbReference type="AlphaFoldDB" id="A0A915E1X0"/>
<dbReference type="GO" id="GO:0016020">
    <property type="term" value="C:membrane"/>
    <property type="evidence" value="ECO:0007669"/>
    <property type="project" value="UniProtKB-SubCell"/>
</dbReference>
<keyword evidence="3" id="KW-0444">Lipid biosynthesis</keyword>
<evidence type="ECO:0000256" key="9">
    <source>
        <dbReference type="ARBA" id="ARBA00023264"/>
    </source>
</evidence>
<evidence type="ECO:0000256" key="17">
    <source>
        <dbReference type="ARBA" id="ARBA00069309"/>
    </source>
</evidence>
<dbReference type="GO" id="GO:0008962">
    <property type="term" value="F:phosphatidylglycerophosphatase activity"/>
    <property type="evidence" value="ECO:0007669"/>
    <property type="project" value="UniProtKB-EC"/>
</dbReference>
<evidence type="ECO:0000313" key="21">
    <source>
        <dbReference type="WBParaSite" id="jg25598"/>
    </source>
</evidence>
<dbReference type="InterPro" id="IPR029021">
    <property type="entry name" value="Prot-tyrosine_phosphatase-like"/>
</dbReference>
<evidence type="ECO:0000256" key="11">
    <source>
        <dbReference type="ARBA" id="ARBA00024224"/>
    </source>
</evidence>
<dbReference type="PROSITE" id="PS00383">
    <property type="entry name" value="TYR_PHOSPHATASE_1"/>
    <property type="match status" value="1"/>
</dbReference>
<name>A0A915E1X0_9BILA</name>
<reference evidence="21" key="1">
    <citation type="submission" date="2022-11" db="UniProtKB">
        <authorList>
            <consortium name="WormBaseParasite"/>
        </authorList>
    </citation>
    <scope>IDENTIFICATION</scope>
</reference>
<protein>
    <recommendedName>
        <fullName evidence="17">Phosphatidylglycerophosphatase and protein-tyrosine phosphatase 1</fullName>
        <ecNumber evidence="11">3.1.3.27</ecNumber>
    </recommendedName>
</protein>
<dbReference type="PANTHER" id="PTHR46274:SF6">
    <property type="entry name" value="TYR_PHOSPHATASE_2 DOMAIN-CONTAINING PROTEIN"/>
    <property type="match status" value="1"/>
</dbReference>
<sequence>MLGTLAFYPSLAYNLLRNYIQPATWTWYTRIDDNLILGAMPFKSMLEELKMENVGGVVCCTEEFEIKAGYNAMQPADWAKNNIKFHHIPMQDFTGSASRPDIHKAVEFMNGVAAEGKTCYVHCKAGRTRSATVAACYLMHKHDYMQNVAVHALEMKRPQVLFRDAHWRTVNEYRRYLDSLKNQHNGLSSPTADST</sequence>
<dbReference type="Proteomes" id="UP000887574">
    <property type="component" value="Unplaced"/>
</dbReference>
<feature type="domain" description="Tyrosine specific protein phosphatases" evidence="19">
    <location>
        <begin position="100"/>
        <end position="168"/>
    </location>
</feature>
<dbReference type="SMART" id="SM00195">
    <property type="entry name" value="DSPc"/>
    <property type="match status" value="1"/>
</dbReference>
<evidence type="ECO:0000256" key="2">
    <source>
        <dbReference type="ARBA" id="ARBA00005189"/>
    </source>
</evidence>
<dbReference type="Gene3D" id="3.90.190.10">
    <property type="entry name" value="Protein tyrosine phosphatase superfamily"/>
    <property type="match status" value="1"/>
</dbReference>
<evidence type="ECO:0000259" key="18">
    <source>
        <dbReference type="PROSITE" id="PS50054"/>
    </source>
</evidence>
<comment type="pathway">
    <text evidence="2">Lipid metabolism.</text>
</comment>
<dbReference type="PROSITE" id="PS50056">
    <property type="entry name" value="TYR_PHOSPHATASE_2"/>
    <property type="match status" value="1"/>
</dbReference>
<dbReference type="GO" id="GO:0004721">
    <property type="term" value="F:phosphoprotein phosphatase activity"/>
    <property type="evidence" value="ECO:0007669"/>
    <property type="project" value="UniProtKB-KW"/>
</dbReference>
<dbReference type="WBParaSite" id="jg25598">
    <property type="protein sequence ID" value="jg25598"/>
    <property type="gene ID" value="jg25598"/>
</dbReference>
<dbReference type="GO" id="GO:0005737">
    <property type="term" value="C:cytoplasm"/>
    <property type="evidence" value="ECO:0007669"/>
    <property type="project" value="UniProtKB-ARBA"/>
</dbReference>